<evidence type="ECO:0000259" key="2">
    <source>
        <dbReference type="Pfam" id="PF13439"/>
    </source>
</evidence>
<dbReference type="Gene3D" id="3.40.50.2000">
    <property type="entry name" value="Glycogen Phosphorylase B"/>
    <property type="match status" value="2"/>
</dbReference>
<organism evidence="3 4">
    <name type="scientific">Candidatus Shapirobacteria bacterium CG10_big_fil_rev_8_21_14_0_10_40_9</name>
    <dbReference type="NCBI Taxonomy" id="1974888"/>
    <lineage>
        <taxon>Bacteria</taxon>
        <taxon>Candidatus Shapironibacteriota</taxon>
    </lineage>
</organism>
<feature type="domain" description="Glycosyltransferase subfamily 4-like N-terminal" evidence="2">
    <location>
        <begin position="13"/>
        <end position="177"/>
    </location>
</feature>
<dbReference type="PANTHER" id="PTHR45947:SF3">
    <property type="entry name" value="SULFOQUINOVOSYL TRANSFERASE SQD2"/>
    <property type="match status" value="1"/>
</dbReference>
<dbReference type="Pfam" id="PF13439">
    <property type="entry name" value="Glyco_transf_4"/>
    <property type="match status" value="1"/>
</dbReference>
<name>A0A2M8L4F7_9BACT</name>
<dbReference type="InterPro" id="IPR028098">
    <property type="entry name" value="Glyco_trans_4-like_N"/>
</dbReference>
<dbReference type="Proteomes" id="UP000231474">
    <property type="component" value="Unassembled WGS sequence"/>
</dbReference>
<feature type="domain" description="Glycosyl transferase family 1" evidence="1">
    <location>
        <begin position="183"/>
        <end position="345"/>
    </location>
</feature>
<dbReference type="Pfam" id="PF00534">
    <property type="entry name" value="Glycos_transf_1"/>
    <property type="match status" value="1"/>
</dbReference>
<protein>
    <recommendedName>
        <fullName evidence="5">Glycosyl transferase family 1 domain-containing protein</fullName>
    </recommendedName>
</protein>
<evidence type="ECO:0008006" key="5">
    <source>
        <dbReference type="Google" id="ProtNLM"/>
    </source>
</evidence>
<proteinExistence type="predicted"/>
<dbReference type="EMBL" id="PFEK01000007">
    <property type="protein sequence ID" value="PJE67792.1"/>
    <property type="molecule type" value="Genomic_DNA"/>
</dbReference>
<dbReference type="InterPro" id="IPR001296">
    <property type="entry name" value="Glyco_trans_1"/>
</dbReference>
<evidence type="ECO:0000259" key="1">
    <source>
        <dbReference type="Pfam" id="PF00534"/>
    </source>
</evidence>
<dbReference type="GO" id="GO:0016757">
    <property type="term" value="F:glycosyltransferase activity"/>
    <property type="evidence" value="ECO:0007669"/>
    <property type="project" value="InterPro"/>
</dbReference>
<dbReference type="AlphaFoldDB" id="A0A2M8L4F7"/>
<reference evidence="4" key="1">
    <citation type="submission" date="2017-09" db="EMBL/GenBank/DDBJ databases">
        <title>Depth-based differentiation of microbial function through sediment-hosted aquifers and enrichment of novel symbionts in the deep terrestrial subsurface.</title>
        <authorList>
            <person name="Probst A.J."/>
            <person name="Ladd B."/>
            <person name="Jarett J.K."/>
            <person name="Geller-Mcgrath D.E."/>
            <person name="Sieber C.M.K."/>
            <person name="Emerson J.B."/>
            <person name="Anantharaman K."/>
            <person name="Thomas B.C."/>
            <person name="Malmstrom R."/>
            <person name="Stieglmeier M."/>
            <person name="Klingl A."/>
            <person name="Woyke T."/>
            <person name="Ryan C.M."/>
            <person name="Banfield J.F."/>
        </authorList>
    </citation>
    <scope>NUCLEOTIDE SEQUENCE [LARGE SCALE GENOMIC DNA]</scope>
</reference>
<evidence type="ECO:0000313" key="3">
    <source>
        <dbReference type="EMBL" id="PJE67792.1"/>
    </source>
</evidence>
<dbReference type="PANTHER" id="PTHR45947">
    <property type="entry name" value="SULFOQUINOVOSYL TRANSFERASE SQD2"/>
    <property type="match status" value="1"/>
</dbReference>
<evidence type="ECO:0000313" key="4">
    <source>
        <dbReference type="Proteomes" id="UP000231474"/>
    </source>
</evidence>
<accession>A0A2M8L4F7</accession>
<gene>
    <name evidence="3" type="ORF">COU95_00390</name>
</gene>
<dbReference type="SUPFAM" id="SSF53756">
    <property type="entry name" value="UDP-Glycosyltransferase/glycogen phosphorylase"/>
    <property type="match status" value="1"/>
</dbReference>
<sequence>MQPLLLLFTNLGVGGVQRKIVDIVNFLASYKPDFPIYILLRNYEDYDLSPEIKNKNVKIINYQDRIKIRIPFFFPFFEIYQIWRIKPRAILSFLDFVSVPAIWAKLLFFWRRTRLVISEDHYASKIIPNFKFGHLRNFLVKIFYPFADVIFTCSQATKDDLIKNYGFLPKKIKIIRNWTTFAERKIEVKEKKYDLIYIGRLVKVKNISFLIKAFKKIKNLKRDIKLCLIGSGQETENLKRMSRQLGLERHIDFFKPRHDVADFLASSRVFVLCSLPRSEGFPVIVLEAMAVGTPVLACDFAGAREFLRDGQNCYLFRDEDEFIKKTLWLLDHPKERETVADRAYQYVKQYHSPGNILTYLRELKI</sequence>
<comment type="caution">
    <text evidence="3">The sequence shown here is derived from an EMBL/GenBank/DDBJ whole genome shotgun (WGS) entry which is preliminary data.</text>
</comment>
<dbReference type="CDD" id="cd03801">
    <property type="entry name" value="GT4_PimA-like"/>
    <property type="match status" value="1"/>
</dbReference>
<dbReference type="InterPro" id="IPR050194">
    <property type="entry name" value="Glycosyltransferase_grp1"/>
</dbReference>